<dbReference type="EMBL" id="ML975184">
    <property type="protein sequence ID" value="KAF1808429.1"/>
    <property type="molecule type" value="Genomic_DNA"/>
</dbReference>
<evidence type="ECO:0000259" key="2">
    <source>
        <dbReference type="PROSITE" id="PS50089"/>
    </source>
</evidence>
<dbReference type="OrthoDB" id="3945660at2759"/>
<sequence>MTSIDLLSLFKIPTGSTQRCIGYARSTSDGSCGNRVKRYGAEQIIEQSLAEPLSKQKLRQVLVSVAKASLCGRYHKDQAIGIVYRWEARIRMHCPELIEHDIDRDTSIDADDASADTVYQSIPNVVELTVPTGDQIDTVTDIPADTSTQQTPLVSQCGAHCQRRSTDEDCPICTSLLANAPLSSLTWCKVQCGHNLHAECMEEWLGSHNNGPSCVVCRSPWLPPCEHETAEPPFSIWTQDASASGLARLFDPKNHGFNIWNEDCRMEFRLLFSED</sequence>
<name>A0A6G1FRX7_9PEZI</name>
<evidence type="ECO:0000313" key="4">
    <source>
        <dbReference type="Proteomes" id="UP000504638"/>
    </source>
</evidence>
<keyword evidence="1" id="KW-0863">Zinc-finger</keyword>
<accession>A0A6G1FRX7</accession>
<keyword evidence="4" id="KW-1185">Reference proteome</keyword>
<reference evidence="5" key="2">
    <citation type="submission" date="2020-04" db="EMBL/GenBank/DDBJ databases">
        <authorList>
            <consortium name="NCBI Genome Project"/>
        </authorList>
    </citation>
    <scope>NUCLEOTIDE SEQUENCE</scope>
    <source>
        <strain evidence="5">CBS 781.70</strain>
    </source>
</reference>
<dbReference type="RefSeq" id="XP_033530060.1">
    <property type="nucleotide sequence ID" value="XM_033674495.1"/>
</dbReference>
<reference evidence="3 5" key="1">
    <citation type="submission" date="2020-01" db="EMBL/GenBank/DDBJ databases">
        <authorList>
            <consortium name="DOE Joint Genome Institute"/>
            <person name="Haridas S."/>
            <person name="Albert R."/>
            <person name="Binder M."/>
            <person name="Bloem J."/>
            <person name="Labutti K."/>
            <person name="Salamov A."/>
            <person name="Andreopoulos B."/>
            <person name="Baker S.E."/>
            <person name="Barry K."/>
            <person name="Bills G."/>
            <person name="Bluhm B.H."/>
            <person name="Cannon C."/>
            <person name="Castanera R."/>
            <person name="Culley D.E."/>
            <person name="Daum C."/>
            <person name="Ezra D."/>
            <person name="Gonzalez J.B."/>
            <person name="Henrissat B."/>
            <person name="Kuo A."/>
            <person name="Liang C."/>
            <person name="Lipzen A."/>
            <person name="Lutzoni F."/>
            <person name="Magnuson J."/>
            <person name="Mondo S."/>
            <person name="Nolan M."/>
            <person name="Ohm R."/>
            <person name="Pangilinan J."/>
            <person name="Park H.-J."/>
            <person name="Ramirez L."/>
            <person name="Alfaro M."/>
            <person name="Sun H."/>
            <person name="Tritt A."/>
            <person name="Yoshinaga Y."/>
            <person name="Zwiers L.-H."/>
            <person name="Turgeon B.G."/>
            <person name="Goodwin S.B."/>
            <person name="Spatafora J.W."/>
            <person name="Crous P.W."/>
            <person name="Grigoriev I.V."/>
        </authorList>
    </citation>
    <scope>NUCLEOTIDE SEQUENCE</scope>
    <source>
        <strain evidence="3 5">CBS 781.70</strain>
    </source>
</reference>
<dbReference type="PANTHER" id="PTHR21540">
    <property type="entry name" value="RING FINGER AND SWIM DOMAIN-CONTAINING PROTEIN 2"/>
    <property type="match status" value="1"/>
</dbReference>
<dbReference type="PROSITE" id="PS50089">
    <property type="entry name" value="ZF_RING_2"/>
    <property type="match status" value="1"/>
</dbReference>
<keyword evidence="1" id="KW-0479">Metal-binding</keyword>
<dbReference type="GeneID" id="54415065"/>
<dbReference type="SUPFAM" id="SSF57850">
    <property type="entry name" value="RING/U-box"/>
    <property type="match status" value="1"/>
</dbReference>
<dbReference type="InterPro" id="IPR013083">
    <property type="entry name" value="Znf_RING/FYVE/PHD"/>
</dbReference>
<feature type="domain" description="RING-type" evidence="2">
    <location>
        <begin position="170"/>
        <end position="218"/>
    </location>
</feature>
<organism evidence="3">
    <name type="scientific">Eremomyces bilateralis CBS 781.70</name>
    <dbReference type="NCBI Taxonomy" id="1392243"/>
    <lineage>
        <taxon>Eukaryota</taxon>
        <taxon>Fungi</taxon>
        <taxon>Dikarya</taxon>
        <taxon>Ascomycota</taxon>
        <taxon>Pezizomycotina</taxon>
        <taxon>Dothideomycetes</taxon>
        <taxon>Dothideomycetes incertae sedis</taxon>
        <taxon>Eremomycetales</taxon>
        <taxon>Eremomycetaceae</taxon>
        <taxon>Eremomyces</taxon>
    </lineage>
</organism>
<keyword evidence="1" id="KW-0862">Zinc</keyword>
<dbReference type="InterPro" id="IPR001841">
    <property type="entry name" value="Znf_RING"/>
</dbReference>
<protein>
    <recommendedName>
        <fullName evidence="2">RING-type domain-containing protein</fullName>
    </recommendedName>
</protein>
<dbReference type="Gene3D" id="3.30.40.10">
    <property type="entry name" value="Zinc/RING finger domain, C3HC4 (zinc finger)"/>
    <property type="match status" value="1"/>
</dbReference>
<dbReference type="Proteomes" id="UP000504638">
    <property type="component" value="Unplaced"/>
</dbReference>
<evidence type="ECO:0000256" key="1">
    <source>
        <dbReference type="PROSITE-ProRule" id="PRU00175"/>
    </source>
</evidence>
<evidence type="ECO:0000313" key="3">
    <source>
        <dbReference type="EMBL" id="KAF1808429.1"/>
    </source>
</evidence>
<dbReference type="PANTHER" id="PTHR21540:SF0">
    <property type="entry name" value="PHD FAMILY PROTEIN"/>
    <property type="match status" value="1"/>
</dbReference>
<evidence type="ECO:0000313" key="5">
    <source>
        <dbReference type="RefSeq" id="XP_033530060.1"/>
    </source>
</evidence>
<dbReference type="GO" id="GO:0008270">
    <property type="term" value="F:zinc ion binding"/>
    <property type="evidence" value="ECO:0007669"/>
    <property type="project" value="UniProtKB-KW"/>
</dbReference>
<dbReference type="AlphaFoldDB" id="A0A6G1FRX7"/>
<gene>
    <name evidence="3 5" type="ORF">P152DRAFT_221823</name>
</gene>
<proteinExistence type="predicted"/>
<dbReference type="Pfam" id="PF13639">
    <property type="entry name" value="zf-RING_2"/>
    <property type="match status" value="1"/>
</dbReference>
<dbReference type="InterPro" id="IPR039903">
    <property type="entry name" value="Zswim2"/>
</dbReference>
<reference evidence="5" key="3">
    <citation type="submission" date="2025-04" db="UniProtKB">
        <authorList>
            <consortium name="RefSeq"/>
        </authorList>
    </citation>
    <scope>IDENTIFICATION</scope>
    <source>
        <strain evidence="5">CBS 781.70</strain>
    </source>
</reference>
<dbReference type="GO" id="GO:0061630">
    <property type="term" value="F:ubiquitin protein ligase activity"/>
    <property type="evidence" value="ECO:0007669"/>
    <property type="project" value="InterPro"/>
</dbReference>